<accession>A0A0E3JSY7</accession>
<protein>
    <submittedName>
        <fullName evidence="1">Uncharacterized protein</fullName>
    </submittedName>
</protein>
<dbReference type="EMBL" id="KP696447">
    <property type="protein sequence ID" value="AKA61436.1"/>
    <property type="molecule type" value="Genomic_DNA"/>
</dbReference>
<keyword evidence="2" id="KW-1185">Reference proteome</keyword>
<dbReference type="GeneID" id="26647811"/>
<reference evidence="2" key="2">
    <citation type="submission" date="2015-01" db="EMBL/GenBank/DDBJ databases">
        <title>Complete Genome of Bacillus megaterium Siphophage Stahl.</title>
        <authorList>
            <person name="Brizendine A.M."/>
            <person name="Rousseau S."/>
            <person name="Hernandez A.C."/>
            <person name="Everett G.F.K."/>
        </authorList>
    </citation>
    <scope>NUCLEOTIDE SEQUENCE [LARGE SCALE GENOMIC DNA]</scope>
</reference>
<dbReference type="RefSeq" id="YP_009203612.1">
    <property type="nucleotide sequence ID" value="NC_028856.1"/>
</dbReference>
<name>A0A0E3JSY7_9CAUD</name>
<dbReference type="KEGG" id="vg:26647811"/>
<evidence type="ECO:0000313" key="2">
    <source>
        <dbReference type="Proteomes" id="UP000033015"/>
    </source>
</evidence>
<gene>
    <name evidence="1" type="ORF">CPT_Stahl8</name>
</gene>
<dbReference type="Proteomes" id="UP000033015">
    <property type="component" value="Segment"/>
</dbReference>
<reference evidence="1 2" key="1">
    <citation type="journal article" date="2015" name="Genome Announc.">
        <title>Complete Genome Sequence of Bacillus megaterium Siphophage Stahl.</title>
        <authorList>
            <person name="Brizendine A.M."/>
            <person name="Rousseau S."/>
            <person name="Hernandez A.C."/>
            <person name="Kuty Everett G.F."/>
        </authorList>
    </citation>
    <scope>NUCLEOTIDE SEQUENCE [LARGE SCALE GENOMIC DNA]</scope>
</reference>
<organism evidence="1 2">
    <name type="scientific">Bacillus phage Stahl</name>
    <dbReference type="NCBI Taxonomy" id="1610832"/>
    <lineage>
        <taxon>Viruses</taxon>
        <taxon>Duplodnaviria</taxon>
        <taxon>Heunggongvirae</taxon>
        <taxon>Uroviricota</taxon>
        <taxon>Caudoviricetes</taxon>
        <taxon>Slashvirus</taxon>
        <taxon>Slashvirus stahl</taxon>
    </lineage>
</organism>
<proteinExistence type="predicted"/>
<evidence type="ECO:0000313" key="1">
    <source>
        <dbReference type="EMBL" id="AKA61436.1"/>
    </source>
</evidence>
<sequence length="117" mass="13536">MIKYDREEWLLSLKEGDLVALESGGWGYKNFQVKKIAKITPTRRFNLLNGGTYDSSGFRMGHKDKWSARPAIRPYDQYVKDVLEAEGLKLTLSRMKVNELTLQQLRDIVDVLERTAD</sequence>
<dbReference type="OrthoDB" id="15112at10239"/>